<dbReference type="Gene3D" id="3.20.80.10">
    <property type="entry name" value="Regulatory factor, effector binding domain"/>
    <property type="match status" value="1"/>
</dbReference>
<protein>
    <submittedName>
        <fullName evidence="1">Uncharacterized protein</fullName>
    </submittedName>
</protein>
<accession>A0ABW1RC72</accession>
<keyword evidence="2" id="KW-1185">Reference proteome</keyword>
<gene>
    <name evidence="1" type="ORF">ACFQGP_01355</name>
</gene>
<dbReference type="Proteomes" id="UP001596289">
    <property type="component" value="Unassembled WGS sequence"/>
</dbReference>
<proteinExistence type="predicted"/>
<dbReference type="EMBL" id="JBHSSL010000009">
    <property type="protein sequence ID" value="MFC6169234.1"/>
    <property type="molecule type" value="Genomic_DNA"/>
</dbReference>
<name>A0ABW1RC72_9LACO</name>
<evidence type="ECO:0000313" key="2">
    <source>
        <dbReference type="Proteomes" id="UP001596289"/>
    </source>
</evidence>
<comment type="caution">
    <text evidence="1">The sequence shown here is derived from an EMBL/GenBank/DDBJ whole genome shotgun (WGS) entry which is preliminary data.</text>
</comment>
<reference evidence="2" key="1">
    <citation type="journal article" date="2019" name="Int. J. Syst. Evol. Microbiol.">
        <title>The Global Catalogue of Microorganisms (GCM) 10K type strain sequencing project: providing services to taxonomists for standard genome sequencing and annotation.</title>
        <authorList>
            <consortium name="The Broad Institute Genomics Platform"/>
            <consortium name="The Broad Institute Genome Sequencing Center for Infectious Disease"/>
            <person name="Wu L."/>
            <person name="Ma J."/>
        </authorList>
    </citation>
    <scope>NUCLEOTIDE SEQUENCE [LARGE SCALE GENOMIC DNA]</scope>
    <source>
        <strain evidence="2">CCM 8904</strain>
    </source>
</reference>
<evidence type="ECO:0000313" key="1">
    <source>
        <dbReference type="EMBL" id="MFC6169234.1"/>
    </source>
</evidence>
<organism evidence="1 2">
    <name type="scientific">Loigolactobacillus jiayinensis</name>
    <dbReference type="NCBI Taxonomy" id="2486016"/>
    <lineage>
        <taxon>Bacteria</taxon>
        <taxon>Bacillati</taxon>
        <taxon>Bacillota</taxon>
        <taxon>Bacilli</taxon>
        <taxon>Lactobacillales</taxon>
        <taxon>Lactobacillaceae</taxon>
        <taxon>Loigolactobacillus</taxon>
    </lineage>
</organism>
<sequence length="195" mass="21657">MFDWETMEQTEYSRRAQVSFVKLTKRSYLTTSGTAPKRAEDPAFLEGAEAVVELAKLISEGSAAGIVISGFKAYRPYPVQAVWQGDEFKIWLKQPLFINKAIYEQALKQIDLAQSVDFEQLAEDTEIQIITNGTVTQAVIDDLQRSVTGAGYQLATPDSHRELYLDGLPLTSDKQVLVRLALNTAGKQPPLATMN</sequence>
<dbReference type="RefSeq" id="WP_125552560.1">
    <property type="nucleotide sequence ID" value="NZ_JBHSSL010000009.1"/>
</dbReference>
<dbReference type="InterPro" id="IPR011256">
    <property type="entry name" value="Reg_factor_effector_dom_sf"/>
</dbReference>